<accession>A0A6N7LJS6</accession>
<keyword evidence="1 2" id="KW-0238">DNA-binding</keyword>
<dbReference type="InterPro" id="IPR001647">
    <property type="entry name" value="HTH_TetR"/>
</dbReference>
<dbReference type="InterPro" id="IPR050109">
    <property type="entry name" value="HTH-type_TetR-like_transc_reg"/>
</dbReference>
<feature type="domain" description="HTH tetR-type" evidence="4">
    <location>
        <begin position="22"/>
        <end position="82"/>
    </location>
</feature>
<evidence type="ECO:0000259" key="4">
    <source>
        <dbReference type="PROSITE" id="PS50977"/>
    </source>
</evidence>
<dbReference type="OrthoDB" id="2356263at2"/>
<protein>
    <submittedName>
        <fullName evidence="5">TetR family transcriptional regulator</fullName>
    </submittedName>
</protein>
<dbReference type="EMBL" id="WITC01000115">
    <property type="protein sequence ID" value="MQX18052.1"/>
    <property type="molecule type" value="Genomic_DNA"/>
</dbReference>
<name>A0A6N7LJS6_SINTE</name>
<dbReference type="Gene3D" id="1.10.357.10">
    <property type="entry name" value="Tetracycline Repressor, domain 2"/>
    <property type="match status" value="1"/>
</dbReference>
<dbReference type="PANTHER" id="PTHR30328">
    <property type="entry name" value="TRANSCRIPTIONAL REPRESSOR"/>
    <property type="match status" value="1"/>
</dbReference>
<evidence type="ECO:0000256" key="3">
    <source>
        <dbReference type="SAM" id="MobiDB-lite"/>
    </source>
</evidence>
<gene>
    <name evidence="5" type="ORF">GHK62_25915</name>
</gene>
<dbReference type="Pfam" id="PF00440">
    <property type="entry name" value="TetR_N"/>
    <property type="match status" value="1"/>
</dbReference>
<dbReference type="SUPFAM" id="SSF48498">
    <property type="entry name" value="Tetracyclin repressor-like, C-terminal domain"/>
    <property type="match status" value="1"/>
</dbReference>
<evidence type="ECO:0000313" key="6">
    <source>
        <dbReference type="Proteomes" id="UP000439983"/>
    </source>
</evidence>
<dbReference type="Pfam" id="PF17938">
    <property type="entry name" value="TetR_C_29"/>
    <property type="match status" value="1"/>
</dbReference>
<dbReference type="PROSITE" id="PS50977">
    <property type="entry name" value="HTH_TETR_2"/>
    <property type="match status" value="1"/>
</dbReference>
<comment type="caution">
    <text evidence="5">The sequence shown here is derived from an EMBL/GenBank/DDBJ whole genome shotgun (WGS) entry which is preliminary data.</text>
</comment>
<reference evidence="5 6" key="1">
    <citation type="journal article" date="2013" name="Genome Biol.">
        <title>Comparative genomics of the core and accessory genomes of 48 Sinorhizobium strains comprising five genospecies.</title>
        <authorList>
            <person name="Sugawara M."/>
            <person name="Epstein B."/>
            <person name="Badgley B.D."/>
            <person name="Unno T."/>
            <person name="Xu L."/>
            <person name="Reese J."/>
            <person name="Gyaneshwar P."/>
            <person name="Denny R."/>
            <person name="Mudge J."/>
            <person name="Bharti A.K."/>
            <person name="Farmer A.D."/>
            <person name="May G.D."/>
            <person name="Woodward J.E."/>
            <person name="Medigue C."/>
            <person name="Vallenet D."/>
            <person name="Lajus A."/>
            <person name="Rouy Z."/>
            <person name="Martinez-Vaz B."/>
            <person name="Tiffin P."/>
            <person name="Young N.D."/>
            <person name="Sadowsky M.J."/>
        </authorList>
    </citation>
    <scope>NUCLEOTIDE SEQUENCE [LARGE SCALE GENOMIC DNA]</scope>
    <source>
        <strain evidence="5 6">USDA4894</strain>
    </source>
</reference>
<proteinExistence type="predicted"/>
<dbReference type="Proteomes" id="UP000439983">
    <property type="component" value="Unassembled WGS sequence"/>
</dbReference>
<dbReference type="InterPro" id="IPR036271">
    <property type="entry name" value="Tet_transcr_reg_TetR-rel_C_sf"/>
</dbReference>
<sequence>MDQRMELEKSGPDKKKRFRDPERTKQWIIDSAIDEFTERGFDGARIDAIAEQSQTNKSLIYRYFNSKEELYIASLSNTYEKLRASQHEIDLDENDPVGAVRTLVQSTFDTFANNPRIVRMLTHENVQNARFLKQALGIKNLYTPLLAKLSRVIRSGQDKGIFRADVDLKHLYVSISALGYFYFSNIHTLSIVLDEKLESSVEVAKQRDQTVSIILAYLKR</sequence>
<dbReference type="AlphaFoldDB" id="A0A6N7LJS6"/>
<evidence type="ECO:0000256" key="2">
    <source>
        <dbReference type="PROSITE-ProRule" id="PRU00335"/>
    </source>
</evidence>
<keyword evidence="6" id="KW-1185">Reference proteome</keyword>
<dbReference type="PRINTS" id="PR00455">
    <property type="entry name" value="HTHTETR"/>
</dbReference>
<dbReference type="PANTHER" id="PTHR30328:SF54">
    <property type="entry name" value="HTH-TYPE TRANSCRIPTIONAL REPRESSOR SCO4008"/>
    <property type="match status" value="1"/>
</dbReference>
<feature type="DNA-binding region" description="H-T-H motif" evidence="2">
    <location>
        <begin position="45"/>
        <end position="64"/>
    </location>
</feature>
<organism evidence="5 6">
    <name type="scientific">Sinorhizobium terangae</name>
    <dbReference type="NCBI Taxonomy" id="110322"/>
    <lineage>
        <taxon>Bacteria</taxon>
        <taxon>Pseudomonadati</taxon>
        <taxon>Pseudomonadota</taxon>
        <taxon>Alphaproteobacteria</taxon>
        <taxon>Hyphomicrobiales</taxon>
        <taxon>Rhizobiaceae</taxon>
        <taxon>Sinorhizobium/Ensifer group</taxon>
        <taxon>Sinorhizobium</taxon>
    </lineage>
</organism>
<dbReference type="InterPro" id="IPR009057">
    <property type="entry name" value="Homeodomain-like_sf"/>
</dbReference>
<dbReference type="SUPFAM" id="SSF46689">
    <property type="entry name" value="Homeodomain-like"/>
    <property type="match status" value="1"/>
</dbReference>
<evidence type="ECO:0000256" key="1">
    <source>
        <dbReference type="ARBA" id="ARBA00023125"/>
    </source>
</evidence>
<dbReference type="InterPro" id="IPR041474">
    <property type="entry name" value="NicS_C"/>
</dbReference>
<evidence type="ECO:0000313" key="5">
    <source>
        <dbReference type="EMBL" id="MQX18052.1"/>
    </source>
</evidence>
<dbReference type="GO" id="GO:0003677">
    <property type="term" value="F:DNA binding"/>
    <property type="evidence" value="ECO:0007669"/>
    <property type="project" value="UniProtKB-UniRule"/>
</dbReference>
<feature type="region of interest" description="Disordered" evidence="3">
    <location>
        <begin position="1"/>
        <end position="21"/>
    </location>
</feature>